<comment type="caution">
    <text evidence="4">The sequence shown here is derived from an EMBL/GenBank/DDBJ whole genome shotgun (WGS) entry which is preliminary data.</text>
</comment>
<dbReference type="SMART" id="SM01027">
    <property type="entry name" value="Beta-Casp"/>
    <property type="match status" value="1"/>
</dbReference>
<gene>
    <name evidence="4" type="ORF">H9846_02540</name>
</gene>
<dbReference type="Proteomes" id="UP000886751">
    <property type="component" value="Unassembled WGS sequence"/>
</dbReference>
<dbReference type="AlphaFoldDB" id="A0A9D1XZU9"/>
<accession>A0A9D1XZU9</accession>
<protein>
    <submittedName>
        <fullName evidence="4">MBL fold metallo-hydrolase</fullName>
    </submittedName>
</protein>
<feature type="domain" description="Beta-Casp" evidence="3">
    <location>
        <begin position="255"/>
        <end position="384"/>
    </location>
</feature>
<dbReference type="Pfam" id="PF10996">
    <property type="entry name" value="Beta-Casp"/>
    <property type="match status" value="1"/>
</dbReference>
<reference evidence="4" key="1">
    <citation type="journal article" date="2021" name="PeerJ">
        <title>Extensive microbial diversity within the chicken gut microbiome revealed by metagenomics and culture.</title>
        <authorList>
            <person name="Gilroy R."/>
            <person name="Ravi A."/>
            <person name="Getino M."/>
            <person name="Pursley I."/>
            <person name="Horton D.L."/>
            <person name="Alikhan N.F."/>
            <person name="Baker D."/>
            <person name="Gharbi K."/>
            <person name="Hall N."/>
            <person name="Watson M."/>
            <person name="Adriaenssens E.M."/>
            <person name="Foster-Nyarko E."/>
            <person name="Jarju S."/>
            <person name="Secka A."/>
            <person name="Antonio M."/>
            <person name="Oren A."/>
            <person name="Chaudhuri R.R."/>
            <person name="La Ragione R."/>
            <person name="Hildebrand F."/>
            <person name="Pallen M.J."/>
        </authorList>
    </citation>
    <scope>NUCLEOTIDE SEQUENCE</scope>
    <source>
        <strain evidence="4">ChiHecec2B26-7398</strain>
    </source>
</reference>
<keyword evidence="1" id="KW-0378">Hydrolase</keyword>
<evidence type="ECO:0000259" key="2">
    <source>
        <dbReference type="SMART" id="SM00849"/>
    </source>
</evidence>
<dbReference type="InterPro" id="IPR050698">
    <property type="entry name" value="MBL"/>
</dbReference>
<dbReference type="PANTHER" id="PTHR11203:SF37">
    <property type="entry name" value="INTEGRATOR COMPLEX SUBUNIT 11"/>
    <property type="match status" value="1"/>
</dbReference>
<evidence type="ECO:0000313" key="4">
    <source>
        <dbReference type="EMBL" id="HIX94316.1"/>
    </source>
</evidence>
<dbReference type="Gene3D" id="3.40.50.10890">
    <property type="match status" value="1"/>
</dbReference>
<reference evidence="4" key="2">
    <citation type="submission" date="2021-04" db="EMBL/GenBank/DDBJ databases">
        <authorList>
            <person name="Gilroy R."/>
        </authorList>
    </citation>
    <scope>NUCLEOTIDE SEQUENCE</scope>
    <source>
        <strain evidence="4">ChiHecec2B26-7398</strain>
    </source>
</reference>
<proteinExistence type="predicted"/>
<dbReference type="InterPro" id="IPR036866">
    <property type="entry name" value="RibonucZ/Hydroxyglut_hydro"/>
</dbReference>
<dbReference type="InterPro" id="IPR022712">
    <property type="entry name" value="Beta_Casp"/>
</dbReference>
<dbReference type="PANTHER" id="PTHR11203">
    <property type="entry name" value="CLEAVAGE AND POLYADENYLATION SPECIFICITY FACTOR FAMILY MEMBER"/>
    <property type="match status" value="1"/>
</dbReference>
<dbReference type="SUPFAM" id="SSF56281">
    <property type="entry name" value="Metallo-hydrolase/oxidoreductase"/>
    <property type="match status" value="1"/>
</dbReference>
<evidence type="ECO:0000256" key="1">
    <source>
        <dbReference type="ARBA" id="ARBA00022801"/>
    </source>
</evidence>
<dbReference type="CDD" id="cd16295">
    <property type="entry name" value="TTHA0252-CPSF-like_MBL-fold"/>
    <property type="match status" value="1"/>
</dbReference>
<dbReference type="GO" id="GO:0004521">
    <property type="term" value="F:RNA endonuclease activity"/>
    <property type="evidence" value="ECO:0007669"/>
    <property type="project" value="TreeGrafter"/>
</dbReference>
<organism evidence="4 5">
    <name type="scientific">Candidatus Gemmiger excrementipullorum</name>
    <dbReference type="NCBI Taxonomy" id="2838610"/>
    <lineage>
        <taxon>Bacteria</taxon>
        <taxon>Bacillati</taxon>
        <taxon>Bacillota</taxon>
        <taxon>Clostridia</taxon>
        <taxon>Eubacteriales</taxon>
        <taxon>Gemmiger</taxon>
    </lineage>
</organism>
<dbReference type="InterPro" id="IPR011108">
    <property type="entry name" value="RMMBL"/>
</dbReference>
<dbReference type="Pfam" id="PF07521">
    <property type="entry name" value="RMMBL"/>
    <property type="match status" value="1"/>
</dbReference>
<dbReference type="GO" id="GO:0016787">
    <property type="term" value="F:hydrolase activity"/>
    <property type="evidence" value="ECO:0007669"/>
    <property type="project" value="UniProtKB-KW"/>
</dbReference>
<dbReference type="SMART" id="SM00849">
    <property type="entry name" value="Lactamase_B"/>
    <property type="match status" value="1"/>
</dbReference>
<evidence type="ECO:0000313" key="5">
    <source>
        <dbReference type="Proteomes" id="UP000886751"/>
    </source>
</evidence>
<dbReference type="Gene3D" id="3.60.15.10">
    <property type="entry name" value="Ribonuclease Z/Hydroxyacylglutathione hydrolase-like"/>
    <property type="match status" value="1"/>
</dbReference>
<feature type="domain" description="Metallo-beta-lactamase" evidence="2">
    <location>
        <begin position="13"/>
        <end position="231"/>
    </location>
</feature>
<dbReference type="InterPro" id="IPR001279">
    <property type="entry name" value="Metallo-B-lactamas"/>
</dbReference>
<dbReference type="EMBL" id="DXEI01000043">
    <property type="protein sequence ID" value="HIX94316.1"/>
    <property type="molecule type" value="Genomic_DNA"/>
</dbReference>
<sequence length="540" mass="59254">MKLTFLGAAREVTGSCTQLEAAGHRLLVDCGMEQGRDVYENADLPYAPGTYEALLLTHAHIDHSGRIPYLYKTGYRGPIYATDATMDLCDIMLRDSAHIQEQEAEWKNRKAQRSGAEMTEPDYTVEDAEKVMKQFVPCPYGAWQTLFDDAGGKIEARFTDVGHLLGSASIAIRVTEPGAEPETIVFSGDIGNTHQPLIKDPAVPDHADYLVMESTYGDRSHGDRPDYIGELTEVLQTTLDRGGNVVIPSFAVGRTQELLYFIRQIKAEGRIHGHDGFPVYVDSPLASKSTTIFRENYIECYDAEAMALVQSGQNPLQFPGLYISETKEESIAINSDPTPKVIISASGMCDAGRIRHHLKYNLWRPECTILFVGFQSAGTLGAALLGGAKEVKLFGDEIQVKANIHRLSGLSGHADQDGLANWLHAFPQRPKFVFVNHGEDAVAAHWAERLRAEGYEADAPYNASVWFAAGGHVTCAETGNTHKIVKTPGVAGVRRSAAYDRLVSMGKRLMAVIQHNQGGANKDLAKFASQIASLCDKWDR</sequence>
<dbReference type="Pfam" id="PF00753">
    <property type="entry name" value="Lactamase_B"/>
    <property type="match status" value="1"/>
</dbReference>
<evidence type="ECO:0000259" key="3">
    <source>
        <dbReference type="SMART" id="SM01027"/>
    </source>
</evidence>
<name>A0A9D1XZU9_9FIRM</name>